<organism evidence="2 3">
    <name type="scientific">Zizania palustris</name>
    <name type="common">Northern wild rice</name>
    <dbReference type="NCBI Taxonomy" id="103762"/>
    <lineage>
        <taxon>Eukaryota</taxon>
        <taxon>Viridiplantae</taxon>
        <taxon>Streptophyta</taxon>
        <taxon>Embryophyta</taxon>
        <taxon>Tracheophyta</taxon>
        <taxon>Spermatophyta</taxon>
        <taxon>Magnoliopsida</taxon>
        <taxon>Liliopsida</taxon>
        <taxon>Poales</taxon>
        <taxon>Poaceae</taxon>
        <taxon>BOP clade</taxon>
        <taxon>Oryzoideae</taxon>
        <taxon>Oryzeae</taxon>
        <taxon>Zizaniinae</taxon>
        <taxon>Zizania</taxon>
    </lineage>
</organism>
<protein>
    <submittedName>
        <fullName evidence="2">Uncharacterized protein</fullName>
    </submittedName>
</protein>
<dbReference type="EMBL" id="JAAALK010000080">
    <property type="protein sequence ID" value="KAG8094594.1"/>
    <property type="molecule type" value="Genomic_DNA"/>
</dbReference>
<keyword evidence="3" id="KW-1185">Reference proteome</keyword>
<dbReference type="Proteomes" id="UP000729402">
    <property type="component" value="Unassembled WGS sequence"/>
</dbReference>
<feature type="region of interest" description="Disordered" evidence="1">
    <location>
        <begin position="42"/>
        <end position="69"/>
    </location>
</feature>
<dbReference type="AlphaFoldDB" id="A0A8J5WU68"/>
<reference evidence="2" key="2">
    <citation type="submission" date="2021-02" db="EMBL/GenBank/DDBJ databases">
        <authorList>
            <person name="Kimball J.A."/>
            <person name="Haas M.W."/>
            <person name="Macchietto M."/>
            <person name="Kono T."/>
            <person name="Duquette J."/>
            <person name="Shao M."/>
        </authorList>
    </citation>
    <scope>NUCLEOTIDE SEQUENCE</scope>
    <source>
        <tissue evidence="2">Fresh leaf tissue</tissue>
    </source>
</reference>
<comment type="caution">
    <text evidence="2">The sequence shown here is derived from an EMBL/GenBank/DDBJ whole genome shotgun (WGS) entry which is preliminary data.</text>
</comment>
<name>A0A8J5WU68_ZIZPA</name>
<dbReference type="PROSITE" id="PS51257">
    <property type="entry name" value="PROKAR_LIPOPROTEIN"/>
    <property type="match status" value="1"/>
</dbReference>
<accession>A0A8J5WU68</accession>
<evidence type="ECO:0000313" key="2">
    <source>
        <dbReference type="EMBL" id="KAG8094594.1"/>
    </source>
</evidence>
<reference evidence="2" key="1">
    <citation type="journal article" date="2021" name="bioRxiv">
        <title>Whole Genome Assembly and Annotation of Northern Wild Rice, Zizania palustris L., Supports a Whole Genome Duplication in the Zizania Genus.</title>
        <authorList>
            <person name="Haas M."/>
            <person name="Kono T."/>
            <person name="Macchietto M."/>
            <person name="Millas R."/>
            <person name="McGilp L."/>
            <person name="Shao M."/>
            <person name="Duquette J."/>
            <person name="Hirsch C.N."/>
            <person name="Kimball J."/>
        </authorList>
    </citation>
    <scope>NUCLEOTIDE SEQUENCE</scope>
    <source>
        <tissue evidence="2">Fresh leaf tissue</tissue>
    </source>
</reference>
<gene>
    <name evidence="2" type="ORF">GUJ93_ZPchr0012g20521</name>
</gene>
<evidence type="ECO:0000313" key="3">
    <source>
        <dbReference type="Proteomes" id="UP000729402"/>
    </source>
</evidence>
<sequence length="69" mass="7397">MTSPITRRPASRLLAVQLFILLMLFIGCGLVVVPTAACDAHRSGRRYNPNGQPPTHPTGIKISGRSNIG</sequence>
<evidence type="ECO:0000256" key="1">
    <source>
        <dbReference type="SAM" id="MobiDB-lite"/>
    </source>
</evidence>
<proteinExistence type="predicted"/>